<proteinExistence type="predicted"/>
<evidence type="ECO:0000313" key="1">
    <source>
        <dbReference type="EMBL" id="AGP39968.1"/>
    </source>
</evidence>
<evidence type="ECO:0000313" key="2">
    <source>
        <dbReference type="Proteomes" id="UP000014803"/>
    </source>
</evidence>
<dbReference type="AlphaFoldDB" id="S4YB21"/>
<dbReference type="HOGENOM" id="CLU_2358224_0_0_7"/>
<dbReference type="KEGG" id="scu:SCE1572_39030"/>
<organism evidence="1 2">
    <name type="scientific">Sorangium cellulosum So0157-2</name>
    <dbReference type="NCBI Taxonomy" id="1254432"/>
    <lineage>
        <taxon>Bacteria</taxon>
        <taxon>Pseudomonadati</taxon>
        <taxon>Myxococcota</taxon>
        <taxon>Polyangia</taxon>
        <taxon>Polyangiales</taxon>
        <taxon>Polyangiaceae</taxon>
        <taxon>Sorangium</taxon>
    </lineage>
</organism>
<gene>
    <name evidence="1" type="ORF">SCE1572_39030</name>
</gene>
<reference evidence="1 2" key="1">
    <citation type="journal article" date="2013" name="Sci. Rep.">
        <title>Extraordinary expansion of a Sorangium cellulosum genome from an alkaline milieu.</title>
        <authorList>
            <person name="Han K."/>
            <person name="Li Z.F."/>
            <person name="Peng R."/>
            <person name="Zhu L.P."/>
            <person name="Zhou T."/>
            <person name="Wang L.G."/>
            <person name="Li S.G."/>
            <person name="Zhang X.B."/>
            <person name="Hu W."/>
            <person name="Wu Z.H."/>
            <person name="Qin N."/>
            <person name="Li Y.Z."/>
        </authorList>
    </citation>
    <scope>NUCLEOTIDE SEQUENCE [LARGE SCALE GENOMIC DNA]</scope>
    <source>
        <strain evidence="1 2">So0157-2</strain>
    </source>
</reference>
<dbReference type="eggNOG" id="COG1672">
    <property type="taxonomic scope" value="Bacteria"/>
</dbReference>
<accession>S4YB21</accession>
<protein>
    <submittedName>
        <fullName evidence="1">Uncharacterized protein</fullName>
    </submittedName>
</protein>
<name>S4YB21_SORCE</name>
<dbReference type="EMBL" id="CP003969">
    <property type="protein sequence ID" value="AGP39968.1"/>
    <property type="molecule type" value="Genomic_DNA"/>
</dbReference>
<dbReference type="STRING" id="1254432.SCE1572_39030"/>
<dbReference type="PATRIC" id="fig|1254432.3.peg.8839"/>
<dbReference type="Proteomes" id="UP000014803">
    <property type="component" value="Chromosome"/>
</dbReference>
<sequence length="96" mass="10698">MAGAARDLLVRWPYRGEDGSRAVQRAALELKVWREGEKDPTPKGLEQLDGYLARLGLDEGVLVLFDRRAAAGDVEARTRLDEARTPVGRRITLLRA</sequence>